<comment type="caution">
    <text evidence="1">The sequence shown here is derived from an EMBL/GenBank/DDBJ whole genome shotgun (WGS) entry which is preliminary data.</text>
</comment>
<accession>A0ACB9TGK0</accession>
<dbReference type="EMBL" id="CM043017">
    <property type="protein sequence ID" value="KAI4465909.1"/>
    <property type="molecule type" value="Genomic_DNA"/>
</dbReference>
<reference evidence="1" key="1">
    <citation type="submission" date="2022-04" db="EMBL/GenBank/DDBJ databases">
        <title>Chromosome-scale genome assembly of Holotrichia oblita Faldermann.</title>
        <authorList>
            <person name="Rongchong L."/>
        </authorList>
    </citation>
    <scope>NUCLEOTIDE SEQUENCE</scope>
    <source>
        <strain evidence="1">81SQS9</strain>
    </source>
</reference>
<organism evidence="1 2">
    <name type="scientific">Holotrichia oblita</name>
    <name type="common">Chafer beetle</name>
    <dbReference type="NCBI Taxonomy" id="644536"/>
    <lineage>
        <taxon>Eukaryota</taxon>
        <taxon>Metazoa</taxon>
        <taxon>Ecdysozoa</taxon>
        <taxon>Arthropoda</taxon>
        <taxon>Hexapoda</taxon>
        <taxon>Insecta</taxon>
        <taxon>Pterygota</taxon>
        <taxon>Neoptera</taxon>
        <taxon>Endopterygota</taxon>
        <taxon>Coleoptera</taxon>
        <taxon>Polyphaga</taxon>
        <taxon>Scarabaeiformia</taxon>
        <taxon>Scarabaeidae</taxon>
        <taxon>Melolonthinae</taxon>
        <taxon>Holotrichia</taxon>
    </lineage>
</organism>
<name>A0ACB9TGK0_HOLOL</name>
<proteinExistence type="predicted"/>
<evidence type="ECO:0000313" key="1">
    <source>
        <dbReference type="EMBL" id="KAI4465909.1"/>
    </source>
</evidence>
<evidence type="ECO:0000313" key="2">
    <source>
        <dbReference type="Proteomes" id="UP001056778"/>
    </source>
</evidence>
<keyword evidence="2" id="KW-1185">Reference proteome</keyword>
<sequence length="127" mass="12816">MPARGDVTGAGVTVTVSGWGRTSDTIPSISNILNYVSLTTISNAQCAAVYGSQVIISSTICAVGNPHHSTCNGDSGGPLIDVSGGSLRQVGVVSFVSSAGCASGHPSGYVRTESFLDWIAQNTGLNV</sequence>
<protein>
    <submittedName>
        <fullName evidence="1">Chymotrypsin-related</fullName>
    </submittedName>
</protein>
<gene>
    <name evidence="1" type="ORF">MML48_3g00018223</name>
</gene>
<dbReference type="Proteomes" id="UP001056778">
    <property type="component" value="Chromosome 3"/>
</dbReference>